<evidence type="ECO:0000313" key="2">
    <source>
        <dbReference type="Proteomes" id="UP000321717"/>
    </source>
</evidence>
<reference evidence="1 2" key="1">
    <citation type="submission" date="2019-07" db="EMBL/GenBank/DDBJ databases">
        <title>Whole genome shotgun sequence of Rhizobium naphthalenivorans NBRC 107585.</title>
        <authorList>
            <person name="Hosoyama A."/>
            <person name="Uohara A."/>
            <person name="Ohji S."/>
            <person name="Ichikawa N."/>
        </authorList>
    </citation>
    <scope>NUCLEOTIDE SEQUENCE [LARGE SCALE GENOMIC DNA]</scope>
    <source>
        <strain evidence="1 2">NBRC 107585</strain>
    </source>
</reference>
<sequence length="45" mass="4695">MTTQAPAEAKPASQNLASNYRPLGLRAVIAAALMLQRKTAKKAAA</sequence>
<organism evidence="1 2">
    <name type="scientific">Ciceribacter naphthalenivorans</name>
    <dbReference type="NCBI Taxonomy" id="1118451"/>
    <lineage>
        <taxon>Bacteria</taxon>
        <taxon>Pseudomonadati</taxon>
        <taxon>Pseudomonadota</taxon>
        <taxon>Alphaproteobacteria</taxon>
        <taxon>Hyphomicrobiales</taxon>
        <taxon>Rhizobiaceae</taxon>
        <taxon>Ciceribacter</taxon>
    </lineage>
</organism>
<evidence type="ECO:0000313" key="1">
    <source>
        <dbReference type="EMBL" id="GEO84504.1"/>
    </source>
</evidence>
<name>A0A512HGC0_9HYPH</name>
<dbReference type="Proteomes" id="UP000321717">
    <property type="component" value="Unassembled WGS sequence"/>
</dbReference>
<protein>
    <submittedName>
        <fullName evidence="1">Uncharacterized protein</fullName>
    </submittedName>
</protein>
<dbReference type="AlphaFoldDB" id="A0A512HGC0"/>
<proteinExistence type="predicted"/>
<gene>
    <name evidence="1" type="ORF">RNA01_14360</name>
</gene>
<dbReference type="RefSeq" id="WP_170253387.1">
    <property type="nucleotide sequence ID" value="NZ_BJZP01000005.1"/>
</dbReference>
<accession>A0A512HGC0</accession>
<dbReference type="EMBL" id="BJZP01000005">
    <property type="protein sequence ID" value="GEO84504.1"/>
    <property type="molecule type" value="Genomic_DNA"/>
</dbReference>
<keyword evidence="2" id="KW-1185">Reference proteome</keyword>
<comment type="caution">
    <text evidence="1">The sequence shown here is derived from an EMBL/GenBank/DDBJ whole genome shotgun (WGS) entry which is preliminary data.</text>
</comment>